<comment type="similarity">
    <text evidence="2 11">Belongs to the WhiB family.</text>
</comment>
<keyword evidence="11" id="KW-0963">Cytoplasm</keyword>
<dbReference type="InterPro" id="IPR003482">
    <property type="entry name" value="Whib"/>
</dbReference>
<dbReference type="GO" id="GO:0045892">
    <property type="term" value="P:negative regulation of DNA-templated transcription"/>
    <property type="evidence" value="ECO:0007669"/>
    <property type="project" value="TreeGrafter"/>
</dbReference>
<comment type="subcellular location">
    <subcellularLocation>
        <location evidence="1 11">Cytoplasm</location>
    </subcellularLocation>
</comment>
<dbReference type="EMBL" id="JARDXE010000014">
    <property type="protein sequence ID" value="MDE8647478.1"/>
    <property type="molecule type" value="Genomic_DNA"/>
</dbReference>
<evidence type="ECO:0000256" key="11">
    <source>
        <dbReference type="HAMAP-Rule" id="MF_01479"/>
    </source>
</evidence>
<evidence type="ECO:0000256" key="6">
    <source>
        <dbReference type="ARBA" id="ARBA00023014"/>
    </source>
</evidence>
<evidence type="ECO:0000256" key="7">
    <source>
        <dbReference type="ARBA" id="ARBA00023015"/>
    </source>
</evidence>
<keyword evidence="8 11" id="KW-0238">DNA-binding</keyword>
<dbReference type="Pfam" id="PF02467">
    <property type="entry name" value="Whib"/>
    <property type="match status" value="1"/>
</dbReference>
<keyword evidence="9 11" id="KW-1015">Disulfide bond</keyword>
<dbReference type="GO" id="GO:0046872">
    <property type="term" value="F:metal ion binding"/>
    <property type="evidence" value="ECO:0007669"/>
    <property type="project" value="UniProtKB-KW"/>
</dbReference>
<dbReference type="GO" id="GO:0047134">
    <property type="term" value="F:protein-disulfide reductase [NAD(P)H] activity"/>
    <property type="evidence" value="ECO:0007669"/>
    <property type="project" value="TreeGrafter"/>
</dbReference>
<name>A0AAW6LJW3_RHOSG</name>
<keyword evidence="7 11" id="KW-0805">Transcription regulation</keyword>
<dbReference type="PANTHER" id="PTHR38839">
    <property type="entry name" value="TRANSCRIPTIONAL REGULATOR WHID-RELATED"/>
    <property type="match status" value="1"/>
</dbReference>
<feature type="binding site" evidence="11">
    <location>
        <position position="61"/>
    </location>
    <ligand>
        <name>[4Fe-4S] cluster</name>
        <dbReference type="ChEBI" id="CHEBI:49883"/>
    </ligand>
</feature>
<dbReference type="GO" id="GO:0035731">
    <property type="term" value="F:dinitrosyl-iron complex binding"/>
    <property type="evidence" value="ECO:0007669"/>
    <property type="project" value="UniProtKB-UniRule"/>
</dbReference>
<organism evidence="13 14">
    <name type="scientific">Rhodococcus qingshengii</name>
    <dbReference type="NCBI Taxonomy" id="334542"/>
    <lineage>
        <taxon>Bacteria</taxon>
        <taxon>Bacillati</taxon>
        <taxon>Actinomycetota</taxon>
        <taxon>Actinomycetes</taxon>
        <taxon>Mycobacteriales</taxon>
        <taxon>Nocardiaceae</taxon>
        <taxon>Rhodococcus</taxon>
        <taxon>Rhodococcus erythropolis group</taxon>
    </lineage>
</organism>
<feature type="binding site" evidence="11">
    <location>
        <position position="33"/>
    </location>
    <ligand>
        <name>[4Fe-4S] cluster</name>
        <dbReference type="ChEBI" id="CHEBI:49883"/>
    </ligand>
</feature>
<dbReference type="InterPro" id="IPR034768">
    <property type="entry name" value="4FE4S_WBL"/>
</dbReference>
<evidence type="ECO:0000256" key="4">
    <source>
        <dbReference type="ARBA" id="ARBA00022723"/>
    </source>
</evidence>
<accession>A0AAW6LJW3</accession>
<evidence type="ECO:0000256" key="8">
    <source>
        <dbReference type="ARBA" id="ARBA00023125"/>
    </source>
</evidence>
<comment type="PTM">
    <text evidence="11">The Fe-S cluster can be nitrosylated by nitric oxide (NO).</text>
</comment>
<evidence type="ECO:0000313" key="14">
    <source>
        <dbReference type="Proteomes" id="UP001217325"/>
    </source>
</evidence>
<dbReference type="PANTHER" id="PTHR38839:SF4">
    <property type="entry name" value="TRANSCRIPTIONAL REGULATOR WHIB"/>
    <property type="match status" value="1"/>
</dbReference>
<evidence type="ECO:0000256" key="1">
    <source>
        <dbReference type="ARBA" id="ARBA00004496"/>
    </source>
</evidence>
<dbReference type="Proteomes" id="UP001217325">
    <property type="component" value="Unassembled WGS sequence"/>
</dbReference>
<dbReference type="GO" id="GO:0003677">
    <property type="term" value="F:DNA binding"/>
    <property type="evidence" value="ECO:0007669"/>
    <property type="project" value="UniProtKB-UniRule"/>
</dbReference>
<feature type="binding site" evidence="11">
    <location>
        <position position="67"/>
    </location>
    <ligand>
        <name>[4Fe-4S] cluster</name>
        <dbReference type="ChEBI" id="CHEBI:49883"/>
    </ligand>
</feature>
<keyword evidence="6 11" id="KW-0411">Iron-sulfur</keyword>
<dbReference type="GO" id="GO:0005737">
    <property type="term" value="C:cytoplasm"/>
    <property type="evidence" value="ECO:0007669"/>
    <property type="project" value="UniProtKB-SubCell"/>
</dbReference>
<keyword evidence="4 11" id="KW-0479">Metal-binding</keyword>
<dbReference type="HAMAP" id="MF_01479">
    <property type="entry name" value="WhiB"/>
    <property type="match status" value="1"/>
</dbReference>
<keyword evidence="10 11" id="KW-0804">Transcription</keyword>
<evidence type="ECO:0000256" key="5">
    <source>
        <dbReference type="ARBA" id="ARBA00023004"/>
    </source>
</evidence>
<dbReference type="RefSeq" id="WP_206492532.1">
    <property type="nucleotide sequence ID" value="NZ_JARDXE010000014.1"/>
</dbReference>
<gene>
    <name evidence="11" type="primary">whiB</name>
    <name evidence="13" type="ORF">PXH69_21125</name>
</gene>
<comment type="function">
    <text evidence="11">Acts as a transcriptional regulator. Probably redox-responsive. The apo- but not holo-form probably binds DNA.</text>
</comment>
<evidence type="ECO:0000259" key="12">
    <source>
        <dbReference type="PROSITE" id="PS51674"/>
    </source>
</evidence>
<dbReference type="AlphaFoldDB" id="A0AAW6LJW3"/>
<dbReference type="GO" id="GO:0051539">
    <property type="term" value="F:4 iron, 4 sulfur cluster binding"/>
    <property type="evidence" value="ECO:0007669"/>
    <property type="project" value="UniProtKB-UniRule"/>
</dbReference>
<dbReference type="PROSITE" id="PS51674">
    <property type="entry name" value="4FE4S_WBL"/>
    <property type="match status" value="1"/>
</dbReference>
<sequence length="119" mass="13235">MTAMIERVDLISSILGPVERQFFDQSWRHESLCSQADSETFFPDVRAKTQAKNAKRICGQCPVATECLEFALSTHERFGVWGGKTPVERRDIARARNAATRPNADTNVRPALSMVAPVA</sequence>
<keyword evidence="3 11" id="KW-0004">4Fe-4S</keyword>
<evidence type="ECO:0000256" key="2">
    <source>
        <dbReference type="ARBA" id="ARBA00006597"/>
    </source>
</evidence>
<comment type="caution">
    <text evidence="13">The sequence shown here is derived from an EMBL/GenBank/DDBJ whole genome shotgun (WGS) entry which is preliminary data.</text>
</comment>
<keyword evidence="5 11" id="KW-0408">Iron</keyword>
<feature type="binding site" evidence="11">
    <location>
        <position position="58"/>
    </location>
    <ligand>
        <name>[4Fe-4S] cluster</name>
        <dbReference type="ChEBI" id="CHEBI:49883"/>
    </ligand>
</feature>
<protein>
    <recommendedName>
        <fullName evidence="11">Transcriptional regulator WhiB</fullName>
    </recommendedName>
</protein>
<comment type="PTM">
    <text evidence="11">Upon Fe-S cluster removal intramolecular disulfide bonds are formed.</text>
</comment>
<evidence type="ECO:0000256" key="10">
    <source>
        <dbReference type="ARBA" id="ARBA00023163"/>
    </source>
</evidence>
<comment type="cofactor">
    <cofactor evidence="11">
        <name>[4Fe-4S] cluster</name>
        <dbReference type="ChEBI" id="CHEBI:49883"/>
    </cofactor>
    <text evidence="11">Binds 1 [4Fe-4S] cluster per subunit. Following nitrosylation of the [4Fe-4S] cluster binds 1 [4Fe-8(NO)] cluster per subunit.</text>
</comment>
<evidence type="ECO:0000256" key="9">
    <source>
        <dbReference type="ARBA" id="ARBA00023157"/>
    </source>
</evidence>
<feature type="domain" description="4Fe-4S Wbl-type" evidence="12">
    <location>
        <begin position="32"/>
        <end position="91"/>
    </location>
</feature>
<reference evidence="13" key="1">
    <citation type="submission" date="2023-02" db="EMBL/GenBank/DDBJ databases">
        <title>A novel hydrolase synthesized by Rhodococcus erythropolis HQ is responsible for the detoxification of Zearalenone.</title>
        <authorList>
            <person name="Hu J."/>
            <person name="Xu J."/>
        </authorList>
    </citation>
    <scope>NUCLEOTIDE SEQUENCE</scope>
    <source>
        <strain evidence="13">HQ</strain>
    </source>
</reference>
<proteinExistence type="inferred from homology"/>
<dbReference type="GO" id="GO:0045454">
    <property type="term" value="P:cell redox homeostasis"/>
    <property type="evidence" value="ECO:0007669"/>
    <property type="project" value="TreeGrafter"/>
</dbReference>
<evidence type="ECO:0000313" key="13">
    <source>
        <dbReference type="EMBL" id="MDE8647478.1"/>
    </source>
</evidence>
<evidence type="ECO:0000256" key="3">
    <source>
        <dbReference type="ARBA" id="ARBA00022485"/>
    </source>
</evidence>